<dbReference type="InterPro" id="IPR051257">
    <property type="entry name" value="Diverse_CBS-Domain"/>
</dbReference>
<dbReference type="CDD" id="cd02205">
    <property type="entry name" value="CBS_pair_SF"/>
    <property type="match status" value="1"/>
</dbReference>
<dbReference type="Pfam" id="PF00571">
    <property type="entry name" value="CBS"/>
    <property type="match status" value="2"/>
</dbReference>
<dbReference type="SUPFAM" id="SSF54631">
    <property type="entry name" value="CBS-domain pair"/>
    <property type="match status" value="1"/>
</dbReference>
<dbReference type="SMART" id="SM00116">
    <property type="entry name" value="CBS"/>
    <property type="match status" value="2"/>
</dbReference>
<dbReference type="EMBL" id="FNUK01000038">
    <property type="protein sequence ID" value="SEG15395.1"/>
    <property type="molecule type" value="Genomic_DNA"/>
</dbReference>
<dbReference type="AlphaFoldDB" id="A0A1H5XV32"/>
<keyword evidence="1 2" id="KW-0129">CBS domain</keyword>
<sequence length="126" mass="14346">MLEVIKSNFVSLKPDDTVKKALDEMEKNKKSVAVVVDEENNLKGIIVKSDIFKFLRTEGHIITCPVEWAMTKEVITAKKEDDILTIAKILREKDITAVPIVEKEKVLGLVSLEDVVDYFIKIMEKK</sequence>
<dbReference type="PROSITE" id="PS51371">
    <property type="entry name" value="CBS"/>
    <property type="match status" value="2"/>
</dbReference>
<evidence type="ECO:0000256" key="1">
    <source>
        <dbReference type="ARBA" id="ARBA00023122"/>
    </source>
</evidence>
<dbReference type="PANTHER" id="PTHR43080:SF2">
    <property type="entry name" value="CBS DOMAIN-CONTAINING PROTEIN"/>
    <property type="match status" value="1"/>
</dbReference>
<evidence type="ECO:0000313" key="4">
    <source>
        <dbReference type="EMBL" id="SEG15395.1"/>
    </source>
</evidence>
<reference evidence="5" key="1">
    <citation type="submission" date="2016-10" db="EMBL/GenBank/DDBJ databases">
        <authorList>
            <person name="Varghese N."/>
            <person name="Submissions S."/>
        </authorList>
    </citation>
    <scope>NUCLEOTIDE SEQUENCE [LARGE SCALE GENOMIC DNA]</scope>
    <source>
        <strain evidence="5">DSM 5463</strain>
    </source>
</reference>
<dbReference type="RefSeq" id="WP_242971220.1">
    <property type="nucleotide sequence ID" value="NZ_FNUK01000038.1"/>
</dbReference>
<dbReference type="InterPro" id="IPR046342">
    <property type="entry name" value="CBS_dom_sf"/>
</dbReference>
<evidence type="ECO:0000313" key="5">
    <source>
        <dbReference type="Proteomes" id="UP000242850"/>
    </source>
</evidence>
<accession>A0A1H5XV32</accession>
<keyword evidence="5" id="KW-1185">Reference proteome</keyword>
<evidence type="ECO:0000256" key="2">
    <source>
        <dbReference type="PROSITE-ProRule" id="PRU00703"/>
    </source>
</evidence>
<organism evidence="4 5">
    <name type="scientific">Caloramator fervidus</name>
    <dbReference type="NCBI Taxonomy" id="29344"/>
    <lineage>
        <taxon>Bacteria</taxon>
        <taxon>Bacillati</taxon>
        <taxon>Bacillota</taxon>
        <taxon>Clostridia</taxon>
        <taxon>Eubacteriales</taxon>
        <taxon>Clostridiaceae</taxon>
        <taxon>Caloramator</taxon>
    </lineage>
</organism>
<evidence type="ECO:0000259" key="3">
    <source>
        <dbReference type="PROSITE" id="PS51371"/>
    </source>
</evidence>
<name>A0A1H5XV32_9CLOT</name>
<dbReference type="PANTHER" id="PTHR43080">
    <property type="entry name" value="CBS DOMAIN-CONTAINING PROTEIN CBSX3, MITOCHONDRIAL"/>
    <property type="match status" value="1"/>
</dbReference>
<protein>
    <submittedName>
        <fullName evidence="4">CBS domain-containing protein</fullName>
    </submittedName>
</protein>
<dbReference type="Gene3D" id="3.10.580.10">
    <property type="entry name" value="CBS-domain"/>
    <property type="match status" value="1"/>
</dbReference>
<gene>
    <name evidence="4" type="ORF">SAMN05660865_01874</name>
</gene>
<feature type="domain" description="CBS" evidence="3">
    <location>
        <begin position="70"/>
        <end position="125"/>
    </location>
</feature>
<dbReference type="Proteomes" id="UP000242850">
    <property type="component" value="Unassembled WGS sequence"/>
</dbReference>
<feature type="domain" description="CBS" evidence="3">
    <location>
        <begin position="4"/>
        <end position="62"/>
    </location>
</feature>
<proteinExistence type="predicted"/>
<dbReference type="InterPro" id="IPR000644">
    <property type="entry name" value="CBS_dom"/>
</dbReference>